<dbReference type="AlphaFoldDB" id="A0AAP6HGC4"/>
<protein>
    <submittedName>
        <fullName evidence="1">Uncharacterized protein</fullName>
    </submittedName>
</protein>
<evidence type="ECO:0000313" key="2">
    <source>
        <dbReference type="Proteomes" id="UP001284033"/>
    </source>
</evidence>
<dbReference type="EMBL" id="JAQZHK010000005">
    <property type="protein sequence ID" value="MDY3512948.1"/>
    <property type="molecule type" value="Genomic_DNA"/>
</dbReference>
<reference evidence="1" key="1">
    <citation type="submission" date="2023-01" db="EMBL/GenBank/DDBJ databases">
        <title>Genome-based studies on antimicrobial resistance profiles of Riemerella anatipestifer in China, 1994 to 2021.</title>
        <authorList>
            <person name="Yang Z."/>
            <person name="Zhu D."/>
        </authorList>
    </citation>
    <scope>NUCLEOTIDE SEQUENCE</scope>
    <source>
        <strain evidence="1">RCAD1218</strain>
    </source>
</reference>
<evidence type="ECO:0000313" key="1">
    <source>
        <dbReference type="EMBL" id="MDY3512948.1"/>
    </source>
</evidence>
<dbReference type="Proteomes" id="UP001284033">
    <property type="component" value="Unassembled WGS sequence"/>
</dbReference>
<proteinExistence type="predicted"/>
<sequence>MATDKNIIKNWFRNGLKPTQEQFWAWQDSYWHKSEKIPQQQIEGLDGSLANKADASQLNGKAEKDASGLTEDNVIAWKEALGVGELPSNIATVDEGEKVGNTHTKEQIEELLTLESVTTRGNYTPVDIAFNQEKTLNVGFDKVQRFTYVGDFNKQNVGIDNVIIGQLTLQNATKVSNTVAIGNEVGNGVTEGDNNVLVGTSVAKYGSKLYGSTFVGAGAGIAPGMGKPISDVRELSPVIANSRFMKKDSFGKYMFGIDLNDPSDDYIVNSGMSTIVGASYNSSSNPTTFLMSTIIGASPYFNVLFRSYNNIFIGSGNWSTYTRVQFVNSMVIGNNLDFGVGSGFRNGILAIHNDPNNFTKIDQALITGHFGERWFKVNGKINLDMSRTPNANGDDNFNKTLTINGNGTIGYEDKPKKRKLMLRNDIPVNTETPTDIEALSVYLEAGKNYFIDFHFAFDFKGYLGMQYFASFYSNELTEMYPIYEDFQVGTVAINTRESMDLYNSNSGYTYGNGFYQYSNNKDFSYKFLFNPPVNMSLKLMVKGIPMDQVRKDYLMKKGSYIEIEEII</sequence>
<comment type="caution">
    <text evidence="1">The sequence shown here is derived from an EMBL/GenBank/DDBJ whole genome shotgun (WGS) entry which is preliminary data.</text>
</comment>
<organism evidence="1 2">
    <name type="scientific">Riemerella anatipestifer</name>
    <name type="common">Moraxella anatipestifer</name>
    <dbReference type="NCBI Taxonomy" id="34085"/>
    <lineage>
        <taxon>Bacteria</taxon>
        <taxon>Pseudomonadati</taxon>
        <taxon>Bacteroidota</taxon>
        <taxon>Flavobacteriia</taxon>
        <taxon>Flavobacteriales</taxon>
        <taxon>Weeksellaceae</taxon>
        <taxon>Riemerella</taxon>
    </lineage>
</organism>
<gene>
    <name evidence="1" type="ORF">PG303_06955</name>
</gene>
<accession>A0AAP6HGC4</accession>
<name>A0AAP6HGC4_RIEAN</name>